<name>A0ABS4AZI3_9PROT</name>
<protein>
    <recommendedName>
        <fullName evidence="2">Alpha/beta hydrolase domain-containing protein</fullName>
    </recommendedName>
</protein>
<evidence type="ECO:0000259" key="2">
    <source>
        <dbReference type="Pfam" id="PF20091"/>
    </source>
</evidence>
<dbReference type="InterPro" id="IPR045394">
    <property type="entry name" value="Abhydrolase_dom"/>
</dbReference>
<feature type="signal peptide" evidence="1">
    <location>
        <begin position="1"/>
        <end position="21"/>
    </location>
</feature>
<dbReference type="EMBL" id="JAGIYZ010000037">
    <property type="protein sequence ID" value="MBP0466795.1"/>
    <property type="molecule type" value="Genomic_DNA"/>
</dbReference>
<reference evidence="3 4" key="1">
    <citation type="submission" date="2021-03" db="EMBL/GenBank/DDBJ databases">
        <authorList>
            <person name="So Y."/>
        </authorList>
    </citation>
    <scope>NUCLEOTIDE SEQUENCE [LARGE SCALE GENOMIC DNA]</scope>
    <source>
        <strain evidence="3 4">PWR1</strain>
    </source>
</reference>
<evidence type="ECO:0000313" key="4">
    <source>
        <dbReference type="Proteomes" id="UP000680815"/>
    </source>
</evidence>
<accession>A0ABS4AZI3</accession>
<dbReference type="PROSITE" id="PS51257">
    <property type="entry name" value="PROKAR_LIPOPROTEIN"/>
    <property type="match status" value="1"/>
</dbReference>
<dbReference type="Proteomes" id="UP000680815">
    <property type="component" value="Unassembled WGS sequence"/>
</dbReference>
<dbReference type="Pfam" id="PF20091">
    <property type="entry name" value="Abhydrolase_10"/>
    <property type="match status" value="1"/>
</dbReference>
<comment type="caution">
    <text evidence="3">The sequence shown here is derived from an EMBL/GenBank/DDBJ whole genome shotgun (WGS) entry which is preliminary data.</text>
</comment>
<organism evidence="3 4">
    <name type="scientific">Roseomonas nitratireducens</name>
    <dbReference type="NCBI Taxonomy" id="2820810"/>
    <lineage>
        <taxon>Bacteria</taxon>
        <taxon>Pseudomonadati</taxon>
        <taxon>Pseudomonadota</taxon>
        <taxon>Alphaproteobacteria</taxon>
        <taxon>Acetobacterales</taxon>
        <taxon>Roseomonadaceae</taxon>
        <taxon>Roseomonas</taxon>
    </lineage>
</organism>
<gene>
    <name evidence="3" type="ORF">J5Y09_22900</name>
</gene>
<feature type="domain" description="Alpha/beta hydrolase" evidence="2">
    <location>
        <begin position="285"/>
        <end position="683"/>
    </location>
</feature>
<evidence type="ECO:0000313" key="3">
    <source>
        <dbReference type="EMBL" id="MBP0466795.1"/>
    </source>
</evidence>
<keyword evidence="1" id="KW-0732">Signal</keyword>
<feature type="chain" id="PRO_5045835552" description="Alpha/beta hydrolase domain-containing protein" evidence="1">
    <location>
        <begin position="22"/>
        <end position="696"/>
    </location>
</feature>
<evidence type="ECO:0000256" key="1">
    <source>
        <dbReference type="SAM" id="SignalP"/>
    </source>
</evidence>
<keyword evidence="4" id="KW-1185">Reference proteome</keyword>
<proteinExistence type="predicted"/>
<dbReference type="RefSeq" id="WP_209354182.1">
    <property type="nucleotide sequence ID" value="NZ_JAGIYZ010000037.1"/>
</dbReference>
<sequence>MRLIPRALAALALLFACIAAAEARITRVEITETAPAFGGQAFGAAGAYERLRGRAFGEVDPTHPGNAIIQDIALAPRNARGMVEYETEIDILRPADPARGNGALLFDIVNRGNRVLLRLYNGATRVDNTDAGDGFLMRQGYTLVFFGWQPDLLAGGDRVRMSVPVARHHDGSPVTGTVRSEIVVPAAAPFVLLSSGNFTQQTHAAYPTASRDHRAPFADGFVPRLTVRTREADAREEIPAARWSFAQCPAGQAATPSDTHICLEGGFQPGRLYELIYRAKDPLVLGLGYAAMRDLPAFMRHARMDDSGRPNPIFREGMATLIHGTSQSGRNLRLFLHLGFNRDEAGRRAYDGMLPHIGGGLAAMNIRFAHPGRAWGEQIDHLYPAYDFPFAYTRVTDPITGRTQSVLDRCEATATCPRIVHAATALEIWEGRQSLGFTDPLGERDLPEPANVRTYILASTQHSTGADIHPTRLPAATLCENPSNPNTHLHTMRALLVALTDWTQRDRLPPPSAHPRIADGTLVRPDQVRFPSIPGAVFRRTTNPLRVLDHGPGYNAADLTGVIANEPPPEGPREYTLLVPQVDADGNDLGGIRSVGVQVPRATLTGWNYYRDRFGGGGFCNLQGSAFPFAATRADRERAGDPRPSLEERYPTREAYVGAVRQATSRLVAQRFLLEEDAAAMIAAAERDGPAPMRAP</sequence>